<evidence type="ECO:0000313" key="1">
    <source>
        <dbReference type="EMBL" id="AAR91186.1"/>
    </source>
</evidence>
<organism evidence="1 2">
    <name type="scientific">Zea mays</name>
    <name type="common">Maize</name>
    <dbReference type="NCBI Taxonomy" id="4577"/>
    <lineage>
        <taxon>Eukaryota</taxon>
        <taxon>Viridiplantae</taxon>
        <taxon>Streptophyta</taxon>
        <taxon>Embryophyta</taxon>
        <taxon>Tracheophyta</taxon>
        <taxon>Spermatophyta</taxon>
        <taxon>Magnoliopsida</taxon>
        <taxon>Liliopsida</taxon>
        <taxon>Poales</taxon>
        <taxon>Poaceae</taxon>
        <taxon>PACMAD clade</taxon>
        <taxon>Panicoideae</taxon>
        <taxon>Andropogonodae</taxon>
        <taxon>Andropogoneae</taxon>
        <taxon>Tripsacinae</taxon>
        <taxon>Zea</taxon>
    </lineage>
</organism>
<dbReference type="AlphaFoldDB" id="Q6R9B5"/>
<evidence type="ECO:0000313" key="2">
    <source>
        <dbReference type="Proteomes" id="UP000007305"/>
    </source>
</evidence>
<dbReference type="RefSeq" id="YP_588393.1">
    <property type="nucleotide sequence ID" value="NC_007982.1"/>
</dbReference>
<dbReference type="InParanoid" id="Q6R9B5"/>
<dbReference type="GeneID" id="4055805"/>
<name>Q6R9B5_MAIZE</name>
<dbReference type="PaxDb" id="4577-GRMZM5G801746_P01"/>
<reference evidence="1 2" key="1">
    <citation type="journal article" date="2004" name="Plant Physiol.">
        <title>Sequence and comparative analysis of the maize NB mitochondrial genome.</title>
        <authorList>
            <person name="Clifton S.W."/>
            <person name="Minx P."/>
            <person name="Fauron C.M.-R."/>
            <person name="Gibson M."/>
            <person name="Allen J.O."/>
            <person name="Sun H."/>
            <person name="Thompson M."/>
            <person name="Barbazuk W.B."/>
            <person name="Kanuganti S."/>
            <person name="Tayloe C."/>
            <person name="Meyer L."/>
            <person name="Wilson R.K."/>
            <person name="Newton K.J."/>
        </authorList>
    </citation>
    <scope>NUCLEOTIDE SEQUENCE</scope>
    <source>
        <strain evidence="2">cv. B37N</strain>
    </source>
</reference>
<dbReference type="Proteomes" id="UP000007305">
    <property type="component" value="Mitochondrion"/>
</dbReference>
<gene>
    <name evidence="1" type="primary">orf99-f</name>
</gene>
<keyword evidence="2" id="KW-1185">Reference proteome</keyword>
<accession>Q6R9B5</accession>
<sequence length="99" mass="11720">MNRHPKEIGKSHLLSLFDTKDPIWAITTIGFVRGRAISNFSTQGRFLHQAYAPKVRIIRPAAILKTHLCHYSSKLQQNRCIMRPRNPYHYRWEAHKRKL</sequence>
<keyword evidence="1" id="KW-0496">Mitochondrion</keyword>
<dbReference type="EMBL" id="AY506529">
    <property type="protein sequence ID" value="AAR91186.1"/>
    <property type="molecule type" value="Genomic_DNA"/>
</dbReference>
<protein>
    <submittedName>
        <fullName evidence="1">Uncharacterized protein orf99-f</fullName>
    </submittedName>
</protein>
<proteinExistence type="predicted"/>
<geneLocation type="mitochondrion" evidence="1"/>
<dbReference type="HOGENOM" id="CLU_2323838_0_0_1"/>